<reference evidence="9" key="1">
    <citation type="submission" date="2023-03" db="EMBL/GenBank/DDBJ databases">
        <title>Mating type loci evolution in Malassezia.</title>
        <authorList>
            <person name="Coelho M.A."/>
        </authorList>
    </citation>
    <scope>NUCLEOTIDE SEQUENCE</scope>
    <source>
        <strain evidence="9">CBS 12830</strain>
    </source>
</reference>
<dbReference type="InterPro" id="IPR015422">
    <property type="entry name" value="PyrdxlP-dep_Trfase_small"/>
</dbReference>
<dbReference type="CDD" id="cd06454">
    <property type="entry name" value="KBL_like"/>
    <property type="match status" value="1"/>
</dbReference>
<dbReference type="InterPro" id="IPR015421">
    <property type="entry name" value="PyrdxlP-dep_Trfase_major"/>
</dbReference>
<keyword evidence="4 9" id="KW-0808">Transferase</keyword>
<keyword evidence="5 7" id="KW-0663">Pyridoxal phosphate</keyword>
<evidence type="ECO:0000313" key="9">
    <source>
        <dbReference type="EMBL" id="WFD22492.1"/>
    </source>
</evidence>
<dbReference type="GO" id="GO:0030170">
    <property type="term" value="F:pyridoxal phosphate binding"/>
    <property type="evidence" value="ECO:0007669"/>
    <property type="project" value="InterPro"/>
</dbReference>
<comment type="catalytic activity">
    <reaction evidence="6">
        <text>L-serine + hexadecanoyl-CoA + H(+) = 3-oxosphinganine + CO2 + CoA</text>
        <dbReference type="Rhea" id="RHEA:14761"/>
        <dbReference type="ChEBI" id="CHEBI:15378"/>
        <dbReference type="ChEBI" id="CHEBI:16526"/>
        <dbReference type="ChEBI" id="CHEBI:33384"/>
        <dbReference type="ChEBI" id="CHEBI:57287"/>
        <dbReference type="ChEBI" id="CHEBI:57379"/>
        <dbReference type="ChEBI" id="CHEBI:58299"/>
        <dbReference type="EC" id="2.3.1.50"/>
    </reaction>
</comment>
<dbReference type="GO" id="GO:0017059">
    <property type="term" value="C:serine palmitoyltransferase complex"/>
    <property type="evidence" value="ECO:0007669"/>
    <property type="project" value="TreeGrafter"/>
</dbReference>
<evidence type="ECO:0000256" key="1">
    <source>
        <dbReference type="ARBA" id="ARBA00001933"/>
    </source>
</evidence>
<evidence type="ECO:0000256" key="3">
    <source>
        <dbReference type="ARBA" id="ARBA00013220"/>
    </source>
</evidence>
<dbReference type="InterPro" id="IPR050087">
    <property type="entry name" value="AON_synthase_class-II"/>
</dbReference>
<comment type="cofactor">
    <cofactor evidence="1 7">
        <name>pyridoxal 5'-phosphate</name>
        <dbReference type="ChEBI" id="CHEBI:597326"/>
    </cofactor>
</comment>
<protein>
    <recommendedName>
        <fullName evidence="3">serine C-palmitoyltransferase</fullName>
        <ecNumber evidence="3">2.3.1.50</ecNumber>
    </recommendedName>
</protein>
<evidence type="ECO:0000256" key="6">
    <source>
        <dbReference type="ARBA" id="ARBA00048528"/>
    </source>
</evidence>
<evidence type="ECO:0000259" key="8">
    <source>
        <dbReference type="Pfam" id="PF00155"/>
    </source>
</evidence>
<dbReference type="GO" id="GO:0046512">
    <property type="term" value="P:sphingosine biosynthetic process"/>
    <property type="evidence" value="ECO:0007669"/>
    <property type="project" value="TreeGrafter"/>
</dbReference>
<dbReference type="EC" id="2.3.1.50" evidence="3"/>
<dbReference type="PROSITE" id="PS00599">
    <property type="entry name" value="AA_TRANSFER_CLASS_2"/>
    <property type="match status" value="1"/>
</dbReference>
<dbReference type="GO" id="GO:0004758">
    <property type="term" value="F:serine C-palmitoyltransferase activity"/>
    <property type="evidence" value="ECO:0007669"/>
    <property type="project" value="UniProtKB-EC"/>
</dbReference>
<dbReference type="PANTHER" id="PTHR13693:SF3">
    <property type="entry name" value="LD36009P"/>
    <property type="match status" value="1"/>
</dbReference>
<keyword evidence="10" id="KW-1185">Reference proteome</keyword>
<evidence type="ECO:0000256" key="4">
    <source>
        <dbReference type="ARBA" id="ARBA00022679"/>
    </source>
</evidence>
<dbReference type="Gene3D" id="3.90.1150.10">
    <property type="entry name" value="Aspartate Aminotransferase, domain 1"/>
    <property type="match status" value="2"/>
</dbReference>
<dbReference type="SUPFAM" id="SSF53383">
    <property type="entry name" value="PLP-dependent transferases"/>
    <property type="match status" value="1"/>
</dbReference>
<dbReference type="InterPro" id="IPR004839">
    <property type="entry name" value="Aminotransferase_I/II_large"/>
</dbReference>
<accession>A0AAF0IYP8</accession>
<gene>
    <name evidence="9" type="primary">LCB2</name>
    <name evidence="9" type="ORF">MEQU1_001164</name>
</gene>
<keyword evidence="9" id="KW-0012">Acyltransferase</keyword>
<dbReference type="Proteomes" id="UP001214415">
    <property type="component" value="Chromosome 2"/>
</dbReference>
<dbReference type="InterPro" id="IPR001917">
    <property type="entry name" value="Aminotrans_II_pyridoxalP_BS"/>
</dbReference>
<dbReference type="PANTHER" id="PTHR13693">
    <property type="entry name" value="CLASS II AMINOTRANSFERASE/8-AMINO-7-OXONONANOATE SYNTHASE"/>
    <property type="match status" value="1"/>
</dbReference>
<evidence type="ECO:0000256" key="7">
    <source>
        <dbReference type="RuleBase" id="RU003693"/>
    </source>
</evidence>
<feature type="domain" description="Aminotransferase class I/classII large" evidence="8">
    <location>
        <begin position="156"/>
        <end position="492"/>
    </location>
</feature>
<evidence type="ECO:0000256" key="5">
    <source>
        <dbReference type="ARBA" id="ARBA00022898"/>
    </source>
</evidence>
<dbReference type="GO" id="GO:0046513">
    <property type="term" value="P:ceramide biosynthetic process"/>
    <property type="evidence" value="ECO:0007669"/>
    <property type="project" value="TreeGrafter"/>
</dbReference>
<evidence type="ECO:0000256" key="2">
    <source>
        <dbReference type="ARBA" id="ARBA00008392"/>
    </source>
</evidence>
<dbReference type="AlphaFoldDB" id="A0AAF0IYP8"/>
<dbReference type="EMBL" id="CP119901">
    <property type="protein sequence ID" value="WFD22492.1"/>
    <property type="molecule type" value="Genomic_DNA"/>
</dbReference>
<dbReference type="Pfam" id="PF00155">
    <property type="entry name" value="Aminotran_1_2"/>
    <property type="match status" value="1"/>
</dbReference>
<comment type="similarity">
    <text evidence="2 7">Belongs to the class-II pyridoxal-phosphate-dependent aminotransferase family.</text>
</comment>
<evidence type="ECO:0000313" key="10">
    <source>
        <dbReference type="Proteomes" id="UP001214415"/>
    </source>
</evidence>
<dbReference type="InterPro" id="IPR015424">
    <property type="entry name" value="PyrdxlP-dep_Trfase"/>
</dbReference>
<dbReference type="Gene3D" id="3.40.640.10">
    <property type="entry name" value="Type I PLP-dependent aspartate aminotransferase-like (Major domain)"/>
    <property type="match status" value="1"/>
</dbReference>
<name>A0AAF0IYP8_9BASI</name>
<proteinExistence type="inferred from homology"/>
<organism evidence="9 10">
    <name type="scientific">Malassezia equina</name>
    <dbReference type="NCBI Taxonomy" id="1381935"/>
    <lineage>
        <taxon>Eukaryota</taxon>
        <taxon>Fungi</taxon>
        <taxon>Dikarya</taxon>
        <taxon>Basidiomycota</taxon>
        <taxon>Ustilaginomycotina</taxon>
        <taxon>Malasseziomycetes</taxon>
        <taxon>Malasseziales</taxon>
        <taxon>Malasseziaceae</taxon>
        <taxon>Malassezia</taxon>
    </lineage>
</organism>
<sequence length="616" mass="68640">MAAMLVGDEGTARNKAPAAKGLQHSEYGHCDNDQYRWTSQYDRSRLGITEDESPSYWTVINTYMIYIMLILFGHVRDYIGCRFYPKDFAHLRENNGYAALNSDFDSFFTRRLKMRIDNCFERPVTGVCGRTVVLLERKSNDFNRNFYLTGRKRRALNVSAYNYLGFAQSHGECADNVETGLDLYGISSGGTRLGVGTLDLQVQAEKMVAAFLQQEDAMLVSMGYATNSTTIPAIAGPGTLILSDELNHTSLRAGVRMSGANIRTFKHGDMANLEALLRECISQGQPRTHRPWKKIVLLIEGLYSMEGTIVDLPRVLELKRRYRFYLYVDEAHSIGALGPNGRGVCDYFQVDPNEVDVHMGTFTKSFGAVGGYIAGKKALIDRIRLTNFSNVYGETMAPPVLVQIISTLATIMAAGTTPEKRALLPSWTHYSEPFLEGIEGQHRLQRLAFNARYLNHGLRKLGFIIWGSRDSPVIPLLLFQPSKMTLFSEFMQHRELSLPPSKKWEAEDESWNSASLTTPHLPPAPAGAPRRRPPIVVVVVAYPATPLISTRVRFCVSSSHTKDDIDDVLRACDEIGSSIGLKYTNGGPGGRWTIDQVVAHSSELVAWNGTDPLPPP</sequence>
<dbReference type="GO" id="GO:0016020">
    <property type="term" value="C:membrane"/>
    <property type="evidence" value="ECO:0007669"/>
    <property type="project" value="GOC"/>
</dbReference>